<dbReference type="Proteomes" id="UP000825228">
    <property type="component" value="Unassembled WGS sequence"/>
</dbReference>
<name>A0ABS7P6D9_9NOCA</name>
<proteinExistence type="predicted"/>
<feature type="compositionally biased region" description="Basic and acidic residues" evidence="1">
    <location>
        <begin position="383"/>
        <end position="408"/>
    </location>
</feature>
<comment type="caution">
    <text evidence="2">The sequence shown here is derived from an EMBL/GenBank/DDBJ whole genome shotgun (WGS) entry which is preliminary data.</text>
</comment>
<keyword evidence="3" id="KW-1185">Reference proteome</keyword>
<gene>
    <name evidence="2" type="ORF">HQ603_14650</name>
</gene>
<sequence length="416" mass="44986">MPREIQLFTDGDGIAIIGDAKAVELFLESEALPSKDLELPRLGKIFGTGGVAAQAGAEIAANSGRWVKLAEESAQALKKYKLMKGSSPGVSRAVLTEGGKSKGFLQIVRTPGAALTNPALLAGVGGVMAQLAMQQAIDEITDYLARIDEKLDDVRRAQTNQVLARMDGVDLAIREAMSVRASVGRVSEVTWSKVQATSSTILDTQAYALRELNGLAEKLERKHKVGDLAKATKAAHAEVDKWLVVLARCFQLHDGIAVLELDRVLDASPDELDRHRLGLKAARQDRLELISRSTVRLIARMDVAAGTANTKVLLHPSKAPALVQSSNQVSGSIIDFHGRLGIEGERDPLEARRWKSAATEAKDKALERSADGVGSAMRFGNETLDRARTTTGEFSRRIAEQARRRRGDEEADDQEA</sequence>
<evidence type="ECO:0000313" key="3">
    <source>
        <dbReference type="Proteomes" id="UP000825228"/>
    </source>
</evidence>
<evidence type="ECO:0000313" key="2">
    <source>
        <dbReference type="EMBL" id="MBY6367992.1"/>
    </source>
</evidence>
<organism evidence="2 3">
    <name type="scientific">Rhodococcoides corynebacterioides</name>
    <dbReference type="NCBI Taxonomy" id="53972"/>
    <lineage>
        <taxon>Bacteria</taxon>
        <taxon>Bacillati</taxon>
        <taxon>Actinomycetota</taxon>
        <taxon>Actinomycetes</taxon>
        <taxon>Mycobacteriales</taxon>
        <taxon>Nocardiaceae</taxon>
        <taxon>Rhodococcoides</taxon>
    </lineage>
</organism>
<feature type="compositionally biased region" description="Basic and acidic residues" evidence="1">
    <location>
        <begin position="360"/>
        <end position="370"/>
    </location>
</feature>
<dbReference type="EMBL" id="JABUBU010000016">
    <property type="protein sequence ID" value="MBY6367992.1"/>
    <property type="molecule type" value="Genomic_DNA"/>
</dbReference>
<feature type="region of interest" description="Disordered" evidence="1">
    <location>
        <begin position="360"/>
        <end position="416"/>
    </location>
</feature>
<reference evidence="2 3" key="1">
    <citation type="submission" date="2020-06" db="EMBL/GenBank/DDBJ databases">
        <title>Taxonomy, biology and ecology of Rhodococcus bacteria occurring in California pistachio and other woody hosts as revealed by genome sequence analyses.</title>
        <authorList>
            <person name="Gai Y."/>
            <person name="Riely B."/>
        </authorList>
    </citation>
    <scope>NUCLEOTIDE SEQUENCE [LARGE SCALE GENOMIC DNA]</scope>
    <source>
        <strain evidence="2 3">BP-281</strain>
    </source>
</reference>
<protein>
    <submittedName>
        <fullName evidence="2">Uncharacterized protein</fullName>
    </submittedName>
</protein>
<evidence type="ECO:0000256" key="1">
    <source>
        <dbReference type="SAM" id="MobiDB-lite"/>
    </source>
</evidence>
<dbReference type="RefSeq" id="WP_222685322.1">
    <property type="nucleotide sequence ID" value="NZ_JABUBT010000045.1"/>
</dbReference>
<accession>A0ABS7P6D9</accession>